<dbReference type="GO" id="GO:0005737">
    <property type="term" value="C:cytoplasm"/>
    <property type="evidence" value="ECO:0007669"/>
    <property type="project" value="TreeGrafter"/>
</dbReference>
<dbReference type="InterPro" id="IPR036291">
    <property type="entry name" value="NAD(P)-bd_dom_sf"/>
</dbReference>
<dbReference type="STRING" id="1123510.GCA_000620025_00068"/>
<dbReference type="SUPFAM" id="SSF51735">
    <property type="entry name" value="NAD(P)-binding Rossmann-fold domains"/>
    <property type="match status" value="1"/>
</dbReference>
<proteinExistence type="predicted"/>
<name>A0A348HIJ0_9GAMM</name>
<dbReference type="GO" id="GO:0004029">
    <property type="term" value="F:aldehyde dehydrogenase (NAD+) activity"/>
    <property type="evidence" value="ECO:0007669"/>
    <property type="project" value="TreeGrafter"/>
</dbReference>
<dbReference type="Pfam" id="PF03807">
    <property type="entry name" value="F420_oxidored"/>
    <property type="match status" value="1"/>
</dbReference>
<evidence type="ECO:0000259" key="1">
    <source>
        <dbReference type="Pfam" id="PF03807"/>
    </source>
</evidence>
<dbReference type="Proteomes" id="UP000267342">
    <property type="component" value="Chromosome"/>
</dbReference>
<reference evidence="2 3" key="1">
    <citation type="submission" date="2018-09" db="EMBL/GenBank/DDBJ databases">
        <title>Zymobacter palmae IAM14233 (=T109) whole genome analysis.</title>
        <authorList>
            <person name="Yanase H."/>
        </authorList>
    </citation>
    <scope>NUCLEOTIDE SEQUENCE [LARGE SCALE GENOMIC DNA]</scope>
    <source>
        <strain evidence="2 3">IAM14233</strain>
    </source>
</reference>
<gene>
    <name evidence="2" type="ORF">ZBT109_2717</name>
</gene>
<dbReference type="PANTHER" id="PTHR48079">
    <property type="entry name" value="PROTEIN YEEZ"/>
    <property type="match status" value="1"/>
</dbReference>
<dbReference type="Gene3D" id="3.40.50.720">
    <property type="entry name" value="NAD(P)-binding Rossmann-like Domain"/>
    <property type="match status" value="1"/>
</dbReference>
<keyword evidence="3" id="KW-1185">Reference proteome</keyword>
<evidence type="ECO:0000313" key="2">
    <source>
        <dbReference type="EMBL" id="BBG31442.1"/>
    </source>
</evidence>
<dbReference type="EMBL" id="AP018933">
    <property type="protein sequence ID" value="BBG31442.1"/>
    <property type="molecule type" value="Genomic_DNA"/>
</dbReference>
<organism evidence="2 3">
    <name type="scientific">Zymobacter palmae</name>
    <dbReference type="NCBI Taxonomy" id="33074"/>
    <lineage>
        <taxon>Bacteria</taxon>
        <taxon>Pseudomonadati</taxon>
        <taxon>Pseudomonadota</taxon>
        <taxon>Gammaproteobacteria</taxon>
        <taxon>Oceanospirillales</taxon>
        <taxon>Halomonadaceae</taxon>
        <taxon>Zymobacter group</taxon>
        <taxon>Zymobacter</taxon>
    </lineage>
</organism>
<dbReference type="KEGG" id="zpl:ZBT109_2717"/>
<dbReference type="PANTHER" id="PTHR48079:SF6">
    <property type="entry name" value="NAD(P)-BINDING DOMAIN-CONTAINING PROTEIN-RELATED"/>
    <property type="match status" value="1"/>
</dbReference>
<dbReference type="CDD" id="cd05266">
    <property type="entry name" value="SDR_a4"/>
    <property type="match status" value="1"/>
</dbReference>
<accession>A0A348HIJ0</accession>
<dbReference type="OrthoDB" id="9808276at2"/>
<dbReference type="InterPro" id="IPR028939">
    <property type="entry name" value="P5C_Rdtase_cat_N"/>
</dbReference>
<evidence type="ECO:0000313" key="3">
    <source>
        <dbReference type="Proteomes" id="UP000267342"/>
    </source>
</evidence>
<protein>
    <submittedName>
        <fullName evidence="2">Nucleoside-diphosphate-sugar epimerases</fullName>
    </submittedName>
</protein>
<dbReference type="AlphaFoldDB" id="A0A348HIJ0"/>
<sequence length="281" mass="31522">MNSTTLILGCGDIGSALGERLLAAGHRVIGARRHPERLPSGITPLAFDVTQPPEALPDADILVYAVSAERFEESAYKTAYPEGLDAVLTLAEQQKRPPRHVFFVSSTSVYDQNQGEEVDEESATEPKGFSGRLMLEAERRLLASPLPGTVVRLSGIYGHGRERLIRQVGEGRIAPQVPMLYSNRIHRDDAVNVLAWLIERVIENDTLDDCYLASDLEPAPLHDVMTWLAQELKVEPHDYIQSPLRRRSSKRCSSARLVRQGYRFLYPTYRDGYRQILKARG</sequence>
<feature type="domain" description="Pyrroline-5-carboxylate reductase catalytic N-terminal" evidence="1">
    <location>
        <begin position="7"/>
        <end position="78"/>
    </location>
</feature>
<dbReference type="RefSeq" id="WP_027704335.1">
    <property type="nucleotide sequence ID" value="NZ_AP018933.1"/>
</dbReference>
<dbReference type="InterPro" id="IPR051783">
    <property type="entry name" value="NAD(P)-dependent_oxidoreduct"/>
</dbReference>